<dbReference type="InterPro" id="IPR049317">
    <property type="entry name" value="GCIP-like_N"/>
</dbReference>
<evidence type="ECO:0000256" key="2">
    <source>
        <dbReference type="ARBA" id="ARBA00004496"/>
    </source>
</evidence>
<accession>A0AAN9C1T7</accession>
<dbReference type="AlphaFoldDB" id="A0AAN9C1T7"/>
<keyword evidence="4" id="KW-0963">Cytoplasm</keyword>
<dbReference type="Proteomes" id="UP001374579">
    <property type="component" value="Unassembled WGS sequence"/>
</dbReference>
<evidence type="ECO:0000259" key="8">
    <source>
        <dbReference type="Pfam" id="PF20936"/>
    </source>
</evidence>
<comment type="similarity">
    <text evidence="3">Belongs to the CCNDBP1 family.</text>
</comment>
<dbReference type="InterPro" id="IPR049318">
    <property type="entry name" value="GCIP_C"/>
</dbReference>
<dbReference type="GO" id="GO:0005634">
    <property type="term" value="C:nucleus"/>
    <property type="evidence" value="ECO:0007669"/>
    <property type="project" value="UniProtKB-SubCell"/>
</dbReference>
<protein>
    <submittedName>
        <fullName evidence="9">Uncharacterized protein</fullName>
    </submittedName>
</protein>
<feature type="domain" description="Cyclin-D1-binding protein 1-like N-terminal" evidence="7">
    <location>
        <begin position="48"/>
        <end position="185"/>
    </location>
</feature>
<dbReference type="Gene3D" id="1.20.1410.10">
    <property type="entry name" value="I/LWEQ domain"/>
    <property type="match status" value="1"/>
</dbReference>
<dbReference type="Gene3D" id="1.20.1420.10">
    <property type="entry name" value="Talin, central domain"/>
    <property type="match status" value="1"/>
</dbReference>
<organism evidence="9 10">
    <name type="scientific">Littorina saxatilis</name>
    <dbReference type="NCBI Taxonomy" id="31220"/>
    <lineage>
        <taxon>Eukaryota</taxon>
        <taxon>Metazoa</taxon>
        <taxon>Spiralia</taxon>
        <taxon>Lophotrochozoa</taxon>
        <taxon>Mollusca</taxon>
        <taxon>Gastropoda</taxon>
        <taxon>Caenogastropoda</taxon>
        <taxon>Littorinimorpha</taxon>
        <taxon>Littorinoidea</taxon>
        <taxon>Littorinidae</taxon>
        <taxon>Littorina</taxon>
    </lineage>
</organism>
<sequence length="334" mass="36449">MAAAGSHVNIFKNLEDNLKLVLEQIKGGETGRENKENFNFEKYWGHMGSVFELLSLEGSKFSLAFSSSPFPPIKDCEVMTANLEKLVLELVRVFYSLPKSQGLTLRKSLQRAVVEVVESMLGLVSSLAQLDPGAGERQQATGIVWEGANSFVTLPKSNKEAVQTSVEQSAGLVEDALTEIDEILNNEGRLEDIFGEEEEGGGENSEAWTAQDKELVDPTKGLLKVAVKLTEKAGQACKVKATCDSEAHVAQLDDLSDCAQRLSPAVDNLTASLYAPIDHTAVRNSATTLSEIIGNMLNILRHSHMTDEGDSKWLDFLDKANTHNLTTLTDILNK</sequence>
<comment type="caution">
    <text evidence="9">The sequence shown here is derived from an EMBL/GenBank/DDBJ whole genome shotgun (WGS) entry which is preliminary data.</text>
</comment>
<keyword evidence="10" id="KW-1185">Reference proteome</keyword>
<comment type="subcellular location">
    <subcellularLocation>
        <location evidence="2">Cytoplasm</location>
    </subcellularLocation>
    <subcellularLocation>
        <location evidence="1">Nucleus</location>
    </subcellularLocation>
</comment>
<evidence type="ECO:0000256" key="5">
    <source>
        <dbReference type="ARBA" id="ARBA00023242"/>
    </source>
</evidence>
<evidence type="ECO:0000256" key="6">
    <source>
        <dbReference type="ARBA" id="ARBA00023306"/>
    </source>
</evidence>
<dbReference type="Pfam" id="PF13324">
    <property type="entry name" value="GCIP_N"/>
    <property type="match status" value="1"/>
</dbReference>
<name>A0AAN9C1T7_9CAEN</name>
<keyword evidence="5" id="KW-0539">Nucleus</keyword>
<gene>
    <name evidence="9" type="ORF">V1264_001116</name>
</gene>
<proteinExistence type="inferred from homology"/>
<dbReference type="Pfam" id="PF20936">
    <property type="entry name" value="GCIP_C"/>
    <property type="match status" value="1"/>
</dbReference>
<dbReference type="EMBL" id="JBAMIC010000001">
    <property type="protein sequence ID" value="KAK7115194.1"/>
    <property type="molecule type" value="Genomic_DNA"/>
</dbReference>
<evidence type="ECO:0000256" key="1">
    <source>
        <dbReference type="ARBA" id="ARBA00004123"/>
    </source>
</evidence>
<keyword evidence="6" id="KW-0131">Cell cycle</keyword>
<reference evidence="9 10" key="1">
    <citation type="submission" date="2024-02" db="EMBL/GenBank/DDBJ databases">
        <title>Chromosome-scale genome assembly of the rough periwinkle Littorina saxatilis.</title>
        <authorList>
            <person name="De Jode A."/>
            <person name="Faria R."/>
            <person name="Formenti G."/>
            <person name="Sims Y."/>
            <person name="Smith T.P."/>
            <person name="Tracey A."/>
            <person name="Wood J.M.D."/>
            <person name="Zagrodzka Z.B."/>
            <person name="Johannesson K."/>
            <person name="Butlin R.K."/>
            <person name="Leder E.H."/>
        </authorList>
    </citation>
    <scope>NUCLEOTIDE SEQUENCE [LARGE SCALE GENOMIC DNA]</scope>
    <source>
        <strain evidence="9">Snail1</strain>
        <tissue evidence="9">Muscle</tissue>
    </source>
</reference>
<dbReference type="PANTHER" id="PTHR15492">
    <property type="entry name" value="CYCLIN D1-BINDING PROTEIN 1"/>
    <property type="match status" value="1"/>
</dbReference>
<feature type="domain" description="Cyclin-D1-binding protein 1-like C-terminal" evidence="8">
    <location>
        <begin position="197"/>
        <end position="297"/>
    </location>
</feature>
<dbReference type="PANTHER" id="PTHR15492:SF1">
    <property type="entry name" value="CYCLIN-D1-BINDING PROTEIN 1"/>
    <property type="match status" value="1"/>
</dbReference>
<evidence type="ECO:0000256" key="4">
    <source>
        <dbReference type="ARBA" id="ARBA00022490"/>
    </source>
</evidence>
<dbReference type="InterPro" id="IPR026907">
    <property type="entry name" value="GCIP-like"/>
</dbReference>
<evidence type="ECO:0000313" key="10">
    <source>
        <dbReference type="Proteomes" id="UP001374579"/>
    </source>
</evidence>
<evidence type="ECO:0000313" key="9">
    <source>
        <dbReference type="EMBL" id="KAK7115194.1"/>
    </source>
</evidence>
<evidence type="ECO:0000259" key="7">
    <source>
        <dbReference type="Pfam" id="PF13324"/>
    </source>
</evidence>
<dbReference type="GO" id="GO:0005737">
    <property type="term" value="C:cytoplasm"/>
    <property type="evidence" value="ECO:0007669"/>
    <property type="project" value="UniProtKB-SubCell"/>
</dbReference>
<evidence type="ECO:0000256" key="3">
    <source>
        <dbReference type="ARBA" id="ARBA00008940"/>
    </source>
</evidence>